<accession>A0AAW7XDV8</accession>
<evidence type="ECO:0000313" key="2">
    <source>
        <dbReference type="Proteomes" id="UP001169760"/>
    </source>
</evidence>
<name>A0AAW7XDV8_9GAMM</name>
<organism evidence="1 2">
    <name type="scientific">Saccharophagus degradans</name>
    <dbReference type="NCBI Taxonomy" id="86304"/>
    <lineage>
        <taxon>Bacteria</taxon>
        <taxon>Pseudomonadati</taxon>
        <taxon>Pseudomonadota</taxon>
        <taxon>Gammaproteobacteria</taxon>
        <taxon>Cellvibrionales</taxon>
        <taxon>Cellvibrionaceae</taxon>
        <taxon>Saccharophagus</taxon>
    </lineage>
</organism>
<dbReference type="EMBL" id="JAUOPB010000017">
    <property type="protein sequence ID" value="MDO6424751.1"/>
    <property type="molecule type" value="Genomic_DNA"/>
</dbReference>
<proteinExistence type="predicted"/>
<dbReference type="AlphaFoldDB" id="A0AAW7XDV8"/>
<dbReference type="RefSeq" id="WP_216064912.1">
    <property type="nucleotide sequence ID" value="NZ_JAHKPP010000036.1"/>
</dbReference>
<sequence>MKCNTIFYAAFIMLGAISIGVNVSEAYEYKNDSPVDTTAKENNTVLMDELQWILAVPKEKWVKPLVSIAVLMEQGDYARADKQLDEWLSSDFEVAVSALAVMRQFPFYFSEHSLAPIYARHLQLLGGREAMEVLAVLDFSNPAVSHVGFQVMSDWWNKNPHQMANWIAATPGFFEDLYTEEFLYLAATNNESFRSLASIYFALKSNDPRRTKIYVQLIERWMELDAEEAMHFVREKFDEIYVRNSSVLADPAIDRTLLRVGYEFSNHNQYAQALEWLSRIKDVETRDLGVRDFAYALGDESGISIFRRWLREYPVQEDAVAMDIEQHFQALSNINNNH</sequence>
<gene>
    <name evidence="1" type="ORF">Q4521_19835</name>
</gene>
<evidence type="ECO:0000313" key="1">
    <source>
        <dbReference type="EMBL" id="MDO6424751.1"/>
    </source>
</evidence>
<reference evidence="1" key="1">
    <citation type="submission" date="2023-07" db="EMBL/GenBank/DDBJ databases">
        <title>Genome content predicts the carbon catabolic preferences of heterotrophic bacteria.</title>
        <authorList>
            <person name="Gralka M."/>
        </authorList>
    </citation>
    <scope>NUCLEOTIDE SEQUENCE</scope>
    <source>
        <strain evidence="1">I3M17_2</strain>
    </source>
</reference>
<comment type="caution">
    <text evidence="1">The sequence shown here is derived from an EMBL/GenBank/DDBJ whole genome shotgun (WGS) entry which is preliminary data.</text>
</comment>
<protein>
    <submittedName>
        <fullName evidence="1">Uncharacterized protein</fullName>
    </submittedName>
</protein>
<dbReference type="Proteomes" id="UP001169760">
    <property type="component" value="Unassembled WGS sequence"/>
</dbReference>